<dbReference type="GO" id="GO:0000981">
    <property type="term" value="F:DNA-binding transcription factor activity, RNA polymerase II-specific"/>
    <property type="evidence" value="ECO:0007669"/>
    <property type="project" value="InterPro"/>
</dbReference>
<protein>
    <recommendedName>
        <fullName evidence="2">Zn(2)-C6 fungal-type domain-containing protein</fullName>
    </recommendedName>
</protein>
<comment type="caution">
    <text evidence="3">The sequence shown here is derived from an EMBL/GenBank/DDBJ whole genome shotgun (WGS) entry which is preliminary data.</text>
</comment>
<feature type="domain" description="Zn(2)-C6 fungal-type" evidence="2">
    <location>
        <begin position="104"/>
        <end position="134"/>
    </location>
</feature>
<dbReference type="Proteomes" id="UP000837801">
    <property type="component" value="Unassembled WGS sequence"/>
</dbReference>
<sequence length="270" mass="30412">MNKNEQEICTEEYDSEIYTNIHQYLGKFQIPGSERLGDDLSCEKASKSSSLSASITVFRKKSLDELYIDPKERDPRVLSPKNIYEHNLEVPELDTLDSSKSKNSCSRCRKLKRRCSRELPECQGCSSSDKLCVYIPRRSSKSSIGATSRRDSVCSTSSTSTAPSSKRRRTSSVLSVLFEGRSRQNSSELPKVKSFSDLNIARKNSLHHSYSYQQSHSSPSSLASTPPSSQYSCAPMVRLPPIEFILNSLPNKKDWESSQPHTLMKPVQKE</sequence>
<dbReference type="CDD" id="cd00067">
    <property type="entry name" value="GAL4"/>
    <property type="match status" value="1"/>
</dbReference>
<organism evidence="3 4">
    <name type="scientific">[Candida] railenensis</name>
    <dbReference type="NCBI Taxonomy" id="45579"/>
    <lineage>
        <taxon>Eukaryota</taxon>
        <taxon>Fungi</taxon>
        <taxon>Dikarya</taxon>
        <taxon>Ascomycota</taxon>
        <taxon>Saccharomycotina</taxon>
        <taxon>Pichiomycetes</taxon>
        <taxon>Debaryomycetaceae</taxon>
        <taxon>Kurtzmaniella</taxon>
    </lineage>
</organism>
<evidence type="ECO:0000256" key="1">
    <source>
        <dbReference type="SAM" id="MobiDB-lite"/>
    </source>
</evidence>
<dbReference type="EMBL" id="CAKXYY010000009">
    <property type="protein sequence ID" value="CAH2353195.1"/>
    <property type="molecule type" value="Genomic_DNA"/>
</dbReference>
<dbReference type="InterPro" id="IPR001138">
    <property type="entry name" value="Zn2Cys6_DnaBD"/>
</dbReference>
<feature type="compositionally biased region" description="Low complexity" evidence="1">
    <location>
        <begin position="209"/>
        <end position="232"/>
    </location>
</feature>
<dbReference type="Pfam" id="PF00172">
    <property type="entry name" value="Zn_clus"/>
    <property type="match status" value="1"/>
</dbReference>
<feature type="compositionally biased region" description="Low complexity" evidence="1">
    <location>
        <begin position="153"/>
        <end position="164"/>
    </location>
</feature>
<dbReference type="InterPro" id="IPR036864">
    <property type="entry name" value="Zn2-C6_fun-type_DNA-bd_sf"/>
</dbReference>
<dbReference type="PROSITE" id="PS00463">
    <property type="entry name" value="ZN2_CY6_FUNGAL_1"/>
    <property type="match status" value="1"/>
</dbReference>
<evidence type="ECO:0000313" key="3">
    <source>
        <dbReference type="EMBL" id="CAH2353195.1"/>
    </source>
</evidence>
<dbReference type="OrthoDB" id="189997at2759"/>
<dbReference type="PROSITE" id="PS50048">
    <property type="entry name" value="ZN2_CY6_FUNGAL_2"/>
    <property type="match status" value="1"/>
</dbReference>
<dbReference type="GO" id="GO:0008270">
    <property type="term" value="F:zinc ion binding"/>
    <property type="evidence" value="ECO:0007669"/>
    <property type="project" value="InterPro"/>
</dbReference>
<accession>A0A9P0VYR4</accession>
<name>A0A9P0VYR4_9ASCO</name>
<proteinExistence type="predicted"/>
<keyword evidence="4" id="KW-1185">Reference proteome</keyword>
<feature type="region of interest" description="Disordered" evidence="1">
    <location>
        <begin position="143"/>
        <end position="172"/>
    </location>
</feature>
<dbReference type="AlphaFoldDB" id="A0A9P0VYR4"/>
<gene>
    <name evidence="3" type="ORF">CLIB1423_09S04918</name>
</gene>
<evidence type="ECO:0000313" key="4">
    <source>
        <dbReference type="Proteomes" id="UP000837801"/>
    </source>
</evidence>
<dbReference type="SUPFAM" id="SSF57701">
    <property type="entry name" value="Zn2/Cys6 DNA-binding domain"/>
    <property type="match status" value="1"/>
</dbReference>
<dbReference type="Gene3D" id="4.10.240.10">
    <property type="entry name" value="Zn(2)-C6 fungal-type DNA-binding domain"/>
    <property type="match status" value="1"/>
</dbReference>
<evidence type="ECO:0000259" key="2">
    <source>
        <dbReference type="PROSITE" id="PS50048"/>
    </source>
</evidence>
<feature type="region of interest" description="Disordered" evidence="1">
    <location>
        <begin position="209"/>
        <end position="234"/>
    </location>
</feature>
<dbReference type="SMART" id="SM00066">
    <property type="entry name" value="GAL4"/>
    <property type="match status" value="1"/>
</dbReference>
<reference evidence="3" key="1">
    <citation type="submission" date="2022-03" db="EMBL/GenBank/DDBJ databases">
        <authorList>
            <person name="Legras J.-L."/>
            <person name="Devillers H."/>
            <person name="Grondin C."/>
        </authorList>
    </citation>
    <scope>NUCLEOTIDE SEQUENCE</scope>
    <source>
        <strain evidence="3">CLIB 1423</strain>
    </source>
</reference>